<keyword evidence="1" id="KW-0472">Membrane</keyword>
<feature type="transmembrane region" description="Helical" evidence="1">
    <location>
        <begin position="6"/>
        <end position="28"/>
    </location>
</feature>
<evidence type="ECO:0000313" key="2">
    <source>
        <dbReference type="EMBL" id="STQ99939.1"/>
    </source>
</evidence>
<sequence>MAFYIFLIGAIGIGLIIVIELIFDGLFFKWCKKQDQIAEIELNALLKKTENEFFEQLKPFLDETKEKN</sequence>
<name>A0A377QYJ9_9NEIS</name>
<keyword evidence="3" id="KW-1185">Reference proteome</keyword>
<keyword evidence="1" id="KW-1133">Transmembrane helix</keyword>
<reference evidence="2 3" key="1">
    <citation type="submission" date="2018-06" db="EMBL/GenBank/DDBJ databases">
        <authorList>
            <consortium name="Pathogen Informatics"/>
            <person name="Doyle S."/>
        </authorList>
    </citation>
    <scope>NUCLEOTIDE SEQUENCE [LARGE SCALE GENOMIC DNA]</scope>
    <source>
        <strain evidence="2 3">NCTC13336</strain>
    </source>
</reference>
<dbReference type="Proteomes" id="UP000254293">
    <property type="component" value="Unassembled WGS sequence"/>
</dbReference>
<proteinExistence type="predicted"/>
<evidence type="ECO:0000313" key="3">
    <source>
        <dbReference type="Proteomes" id="UP000254293"/>
    </source>
</evidence>
<dbReference type="RefSeq" id="WP_115307281.1">
    <property type="nucleotide sequence ID" value="NZ_CP091516.1"/>
</dbReference>
<gene>
    <name evidence="2" type="ORF">NCTC13336_00127</name>
</gene>
<dbReference type="EMBL" id="UGJJ01000001">
    <property type="protein sequence ID" value="STQ99939.1"/>
    <property type="molecule type" value="Genomic_DNA"/>
</dbReference>
<evidence type="ECO:0000256" key="1">
    <source>
        <dbReference type="SAM" id="Phobius"/>
    </source>
</evidence>
<keyword evidence="1" id="KW-0812">Transmembrane</keyword>
<accession>A0A377QYJ9</accession>
<dbReference type="AlphaFoldDB" id="A0A377QYJ9"/>
<organism evidence="2 3">
    <name type="scientific">Kingella potus</name>
    <dbReference type="NCBI Taxonomy" id="265175"/>
    <lineage>
        <taxon>Bacteria</taxon>
        <taxon>Pseudomonadati</taxon>
        <taxon>Pseudomonadota</taxon>
        <taxon>Betaproteobacteria</taxon>
        <taxon>Neisseriales</taxon>
        <taxon>Neisseriaceae</taxon>
        <taxon>Kingella</taxon>
    </lineage>
</organism>
<protein>
    <submittedName>
        <fullName evidence="2">Uncharacterized protein</fullName>
    </submittedName>
</protein>